<dbReference type="InterPro" id="IPR017850">
    <property type="entry name" value="Alkaline_phosphatase_core_sf"/>
</dbReference>
<name>A0A317ZL02_9BACT</name>
<evidence type="ECO:0000256" key="1">
    <source>
        <dbReference type="ARBA" id="ARBA00008779"/>
    </source>
</evidence>
<dbReference type="OrthoDB" id="9762324at2"/>
<protein>
    <submittedName>
        <fullName evidence="5">N-acetylgalactosamine 6-sulfate sulfatase</fullName>
    </submittedName>
</protein>
<dbReference type="Proteomes" id="UP000247099">
    <property type="component" value="Unassembled WGS sequence"/>
</dbReference>
<dbReference type="InterPro" id="IPR050738">
    <property type="entry name" value="Sulfatase"/>
</dbReference>
<dbReference type="AlphaFoldDB" id="A0A317ZL02"/>
<dbReference type="CDD" id="cd16145">
    <property type="entry name" value="ARS_like"/>
    <property type="match status" value="1"/>
</dbReference>
<evidence type="ECO:0000256" key="3">
    <source>
        <dbReference type="SAM" id="SignalP"/>
    </source>
</evidence>
<dbReference type="Gene3D" id="3.30.1120.10">
    <property type="match status" value="1"/>
</dbReference>
<comment type="similarity">
    <text evidence="1">Belongs to the sulfatase family.</text>
</comment>
<dbReference type="RefSeq" id="WP_110129896.1">
    <property type="nucleotide sequence ID" value="NZ_QHJQ01000002.1"/>
</dbReference>
<dbReference type="Pfam" id="PF00884">
    <property type="entry name" value="Sulfatase"/>
    <property type="match status" value="1"/>
</dbReference>
<reference evidence="5 6" key="1">
    <citation type="submission" date="2018-05" db="EMBL/GenBank/DDBJ databases">
        <title>Coraliomargarita sinensis sp. nov., isolated from a marine solar saltern.</title>
        <authorList>
            <person name="Zhou L.Y."/>
        </authorList>
    </citation>
    <scope>NUCLEOTIDE SEQUENCE [LARGE SCALE GENOMIC DNA]</scope>
    <source>
        <strain evidence="5 6">WN38</strain>
    </source>
</reference>
<dbReference type="GO" id="GO:0004065">
    <property type="term" value="F:arylsulfatase activity"/>
    <property type="evidence" value="ECO:0007669"/>
    <property type="project" value="TreeGrafter"/>
</dbReference>
<dbReference type="InParanoid" id="A0A317ZL02"/>
<dbReference type="EMBL" id="QHJQ01000002">
    <property type="protein sequence ID" value="PXA04893.1"/>
    <property type="molecule type" value="Genomic_DNA"/>
</dbReference>
<dbReference type="InterPro" id="IPR000917">
    <property type="entry name" value="Sulfatase_N"/>
</dbReference>
<proteinExistence type="inferred from homology"/>
<keyword evidence="3" id="KW-0732">Signal</keyword>
<gene>
    <name evidence="5" type="ORF">DDZ13_02715</name>
</gene>
<dbReference type="PANTHER" id="PTHR42693">
    <property type="entry name" value="ARYLSULFATASE FAMILY MEMBER"/>
    <property type="match status" value="1"/>
</dbReference>
<sequence length="484" mass="54486">MKLAYTLLLVLASVASAAEKPNFIFILSDDIAQGDMGVYGQELIQTPTLDRLANEGTLFNQAYTGTSVCAPCRSVFYTGLHSGNSPVRGNFEWVPEGQYPIDAEIVTVGEIARNAGYHTATFGKWGMGFFDTEGAPQKQGMDYFFGYNCQRHAHSYFPTYLYSNDQPIALPGNNGRDVGETYAQELIQRDMIRWLKKNGKDPFFLFYAITLPHGRFEIDDYGIYADRPWSDKQKAYAAMVTRIDSDVKELVDTLKALGVEKNTLIVFGGDNGSSFDPKSDIGKLFNQTMDGKLRGYKRGMYEGALRQASFAWWPGTVPAGRVTDEPWAYWDLMPTFVEMTGVEPPEGYETDGFSLLFFLKGGEAPERDYFYWELHEGRPAGAVRAARWDDWKTVMPKPMGEIEIYDLAKDAAETNNLADQRPDLVKKAKAIFADAHTPHPVWPLDRTSHLKKEASSKAWPIKRKRDREGYVPEGAIPLAEYLNH</sequence>
<dbReference type="SUPFAM" id="SSF53649">
    <property type="entry name" value="Alkaline phosphatase-like"/>
    <property type="match status" value="1"/>
</dbReference>
<evidence type="ECO:0000313" key="6">
    <source>
        <dbReference type="Proteomes" id="UP000247099"/>
    </source>
</evidence>
<organism evidence="5 6">
    <name type="scientific">Coraliomargarita sinensis</name>
    <dbReference type="NCBI Taxonomy" id="2174842"/>
    <lineage>
        <taxon>Bacteria</taxon>
        <taxon>Pseudomonadati</taxon>
        <taxon>Verrucomicrobiota</taxon>
        <taxon>Opitutia</taxon>
        <taxon>Puniceicoccales</taxon>
        <taxon>Coraliomargaritaceae</taxon>
        <taxon>Coraliomargarita</taxon>
    </lineage>
</organism>
<comment type="caution">
    <text evidence="5">The sequence shown here is derived from an EMBL/GenBank/DDBJ whole genome shotgun (WGS) entry which is preliminary data.</text>
</comment>
<evidence type="ECO:0000313" key="5">
    <source>
        <dbReference type="EMBL" id="PXA04893.1"/>
    </source>
</evidence>
<evidence type="ECO:0000259" key="4">
    <source>
        <dbReference type="Pfam" id="PF00884"/>
    </source>
</evidence>
<evidence type="ECO:0000256" key="2">
    <source>
        <dbReference type="ARBA" id="ARBA00022801"/>
    </source>
</evidence>
<accession>A0A317ZL02</accession>
<keyword evidence="2" id="KW-0378">Hydrolase</keyword>
<keyword evidence="6" id="KW-1185">Reference proteome</keyword>
<feature type="chain" id="PRO_5016468416" evidence="3">
    <location>
        <begin position="18"/>
        <end position="484"/>
    </location>
</feature>
<dbReference type="PANTHER" id="PTHR42693:SF53">
    <property type="entry name" value="ENDO-4-O-SULFATASE"/>
    <property type="match status" value="1"/>
</dbReference>
<feature type="domain" description="Sulfatase N-terminal" evidence="4">
    <location>
        <begin position="21"/>
        <end position="342"/>
    </location>
</feature>
<feature type="signal peptide" evidence="3">
    <location>
        <begin position="1"/>
        <end position="17"/>
    </location>
</feature>
<dbReference type="Gene3D" id="3.40.720.10">
    <property type="entry name" value="Alkaline Phosphatase, subunit A"/>
    <property type="match status" value="1"/>
</dbReference>